<reference evidence="2" key="1">
    <citation type="submission" date="2021-02" db="EMBL/GenBank/DDBJ databases">
        <authorList>
            <person name="Dougan E. K."/>
            <person name="Rhodes N."/>
            <person name="Thang M."/>
            <person name="Chan C."/>
        </authorList>
    </citation>
    <scope>NUCLEOTIDE SEQUENCE</scope>
</reference>
<organism evidence="2 3">
    <name type="scientific">Symbiodinium necroappetens</name>
    <dbReference type="NCBI Taxonomy" id="1628268"/>
    <lineage>
        <taxon>Eukaryota</taxon>
        <taxon>Sar</taxon>
        <taxon>Alveolata</taxon>
        <taxon>Dinophyceae</taxon>
        <taxon>Suessiales</taxon>
        <taxon>Symbiodiniaceae</taxon>
        <taxon>Symbiodinium</taxon>
    </lineage>
</organism>
<proteinExistence type="predicted"/>
<evidence type="ECO:0000259" key="1">
    <source>
        <dbReference type="Pfam" id="PF04664"/>
    </source>
</evidence>
<gene>
    <name evidence="2" type="ORF">SNEC2469_LOCUS30723</name>
</gene>
<dbReference type="AlphaFoldDB" id="A0A813BN24"/>
<evidence type="ECO:0000313" key="2">
    <source>
        <dbReference type="EMBL" id="CAE7906646.1"/>
    </source>
</evidence>
<evidence type="ECO:0000313" key="3">
    <source>
        <dbReference type="Proteomes" id="UP000601435"/>
    </source>
</evidence>
<protein>
    <recommendedName>
        <fullName evidence="1">Opioid growth factor receptor (OGFr) conserved domain-containing protein</fullName>
    </recommendedName>
</protein>
<keyword evidence="3" id="KW-1185">Reference proteome</keyword>
<dbReference type="EMBL" id="CAJNJA010072369">
    <property type="protein sequence ID" value="CAE7906646.1"/>
    <property type="molecule type" value="Genomic_DNA"/>
</dbReference>
<name>A0A813BN24_9DINO</name>
<dbReference type="InterPro" id="IPR006757">
    <property type="entry name" value="OGF_rcpt"/>
</dbReference>
<dbReference type="OrthoDB" id="9030204at2759"/>
<comment type="caution">
    <text evidence="2">The sequence shown here is derived from an EMBL/GenBank/DDBJ whole genome shotgun (WGS) entry which is preliminary data.</text>
</comment>
<feature type="non-terminal residue" evidence="2">
    <location>
        <position position="1"/>
    </location>
</feature>
<accession>A0A813BN24</accession>
<sequence length="71" mass="8272">GFGPGPEGKDLEDILAWTLDDWENRHNYIQWLFPTDEEYHPEAPVLTPEIQEQMLVDSAVEDSLIRSLEKF</sequence>
<dbReference type="GO" id="GO:0016020">
    <property type="term" value="C:membrane"/>
    <property type="evidence" value="ECO:0007669"/>
    <property type="project" value="InterPro"/>
</dbReference>
<dbReference type="GO" id="GO:0038023">
    <property type="term" value="F:signaling receptor activity"/>
    <property type="evidence" value="ECO:0007669"/>
    <property type="project" value="InterPro"/>
</dbReference>
<dbReference type="Proteomes" id="UP000601435">
    <property type="component" value="Unassembled WGS sequence"/>
</dbReference>
<feature type="non-terminal residue" evidence="2">
    <location>
        <position position="71"/>
    </location>
</feature>
<dbReference type="Pfam" id="PF04664">
    <property type="entry name" value="OGFr_N"/>
    <property type="match status" value="1"/>
</dbReference>
<feature type="domain" description="Opioid growth factor receptor (OGFr) conserved" evidence="1">
    <location>
        <begin position="8"/>
        <end position="68"/>
    </location>
</feature>